<feature type="domain" description="DUF6455" evidence="1">
    <location>
        <begin position="1"/>
        <end position="80"/>
    </location>
</feature>
<reference evidence="3" key="1">
    <citation type="submission" date="2020-09" db="EMBL/GenBank/DDBJ databases">
        <title>The genome sequence of strain Labrenzia suaedae 4C16A.</title>
        <authorList>
            <person name="Liu Y."/>
        </authorList>
    </citation>
    <scope>NUCLEOTIDE SEQUENCE [LARGE SCALE GENOMIC DNA]</scope>
    <source>
        <strain evidence="3">4C16A</strain>
    </source>
</reference>
<name>A0ABR9CGP8_9HYPH</name>
<gene>
    <name evidence="2" type="ORF">IG616_00755</name>
</gene>
<evidence type="ECO:0000259" key="1">
    <source>
        <dbReference type="Pfam" id="PF20056"/>
    </source>
</evidence>
<sequence>MHWVDKLNERANLMGRMLETIGAMDRMPMGQCLGQDLRAAASRCSKCLSTESCKAWLDEHKTGASAPMPECPNSELFRRWLDPVL</sequence>
<protein>
    <recommendedName>
        <fullName evidence="1">DUF6455 domain-containing protein</fullName>
    </recommendedName>
</protein>
<evidence type="ECO:0000313" key="3">
    <source>
        <dbReference type="Proteomes" id="UP000632063"/>
    </source>
</evidence>
<dbReference type="EMBL" id="JACYXI010000001">
    <property type="protein sequence ID" value="MBD8890061.1"/>
    <property type="molecule type" value="Genomic_DNA"/>
</dbReference>
<organism evidence="2 3">
    <name type="scientific">Roseibium litorale</name>
    <dbReference type="NCBI Taxonomy" id="2803841"/>
    <lineage>
        <taxon>Bacteria</taxon>
        <taxon>Pseudomonadati</taxon>
        <taxon>Pseudomonadota</taxon>
        <taxon>Alphaproteobacteria</taxon>
        <taxon>Hyphomicrobiales</taxon>
        <taxon>Stappiaceae</taxon>
        <taxon>Roseibium</taxon>
    </lineage>
</organism>
<dbReference type="Pfam" id="PF20056">
    <property type="entry name" value="DUF6455"/>
    <property type="match status" value="1"/>
</dbReference>
<keyword evidence="3" id="KW-1185">Reference proteome</keyword>
<reference evidence="2 3" key="2">
    <citation type="journal article" date="2021" name="Int. J. Syst. Evol. Microbiol.">
        <title>Roseibium litorale sp. nov., isolated from a tidal flat sediment and proposal for the reclassification of Labrenzia polysiphoniae as Roseibium polysiphoniae comb. nov.</title>
        <authorList>
            <person name="Liu Y."/>
            <person name="Pei T."/>
            <person name="Du J."/>
            <person name="Chao M."/>
            <person name="Deng M.R."/>
            <person name="Zhu H."/>
        </authorList>
    </citation>
    <scope>NUCLEOTIDE SEQUENCE [LARGE SCALE GENOMIC DNA]</scope>
    <source>
        <strain evidence="2 3">4C16A</strain>
    </source>
</reference>
<dbReference type="Proteomes" id="UP000632063">
    <property type="component" value="Unassembled WGS sequence"/>
</dbReference>
<accession>A0ABR9CGP8</accession>
<proteinExistence type="predicted"/>
<evidence type="ECO:0000313" key="2">
    <source>
        <dbReference type="EMBL" id="MBD8890061.1"/>
    </source>
</evidence>
<comment type="caution">
    <text evidence="2">The sequence shown here is derived from an EMBL/GenBank/DDBJ whole genome shotgun (WGS) entry which is preliminary data.</text>
</comment>
<dbReference type="InterPro" id="IPR045601">
    <property type="entry name" value="DUF6455"/>
</dbReference>